<feature type="region of interest" description="Disordered" evidence="1">
    <location>
        <begin position="1"/>
        <end position="66"/>
    </location>
</feature>
<dbReference type="EMBL" id="UYSU01041879">
    <property type="protein sequence ID" value="VDM03431.1"/>
    <property type="molecule type" value="Genomic_DNA"/>
</dbReference>
<proteinExistence type="predicted"/>
<dbReference type="OrthoDB" id="6313230at2759"/>
<name>A0A183TKP7_SCHSO</name>
<organism evidence="4">
    <name type="scientific">Schistocephalus solidus</name>
    <name type="common">Tapeworm</name>
    <dbReference type="NCBI Taxonomy" id="70667"/>
    <lineage>
        <taxon>Eukaryota</taxon>
        <taxon>Metazoa</taxon>
        <taxon>Spiralia</taxon>
        <taxon>Lophotrochozoa</taxon>
        <taxon>Platyhelminthes</taxon>
        <taxon>Cestoda</taxon>
        <taxon>Eucestoda</taxon>
        <taxon>Diphyllobothriidea</taxon>
        <taxon>Diphyllobothriidae</taxon>
        <taxon>Schistocephalus</taxon>
    </lineage>
</organism>
<evidence type="ECO:0000256" key="1">
    <source>
        <dbReference type="SAM" id="MobiDB-lite"/>
    </source>
</evidence>
<dbReference type="Proteomes" id="UP000275846">
    <property type="component" value="Unassembled WGS sequence"/>
</dbReference>
<sequence length="148" mass="16027">MDRLLQPIQEAKSLPSKLPPQNTEPEIDIQDPGHGSPGANRNHKHPYHAEAGETAMEWPPGENGRRATTQTNLLWSVATVARRQGGNSCHTPAGVDMGCRIVLTSDHFESGDQLEINLETVAWRSTGDQLEINLDGTIPGTLAKSSLS</sequence>
<accession>A0A183TKP7</accession>
<keyword evidence="3" id="KW-1185">Reference proteome</keyword>
<gene>
    <name evidence="2" type="ORF">SSLN_LOCUS17045</name>
</gene>
<protein>
    <submittedName>
        <fullName evidence="2 4">Uncharacterized protein</fullName>
    </submittedName>
</protein>
<evidence type="ECO:0000313" key="4">
    <source>
        <dbReference type="WBParaSite" id="SSLN_0001769401-mRNA-1"/>
    </source>
</evidence>
<dbReference type="WBParaSite" id="SSLN_0001769401-mRNA-1">
    <property type="protein sequence ID" value="SSLN_0001769401-mRNA-1"/>
    <property type="gene ID" value="SSLN_0001769401"/>
</dbReference>
<evidence type="ECO:0000313" key="3">
    <source>
        <dbReference type="Proteomes" id="UP000275846"/>
    </source>
</evidence>
<evidence type="ECO:0000313" key="2">
    <source>
        <dbReference type="EMBL" id="VDM03431.1"/>
    </source>
</evidence>
<dbReference type="AlphaFoldDB" id="A0A183TKP7"/>
<reference evidence="2 3" key="2">
    <citation type="submission" date="2018-11" db="EMBL/GenBank/DDBJ databases">
        <authorList>
            <consortium name="Pathogen Informatics"/>
        </authorList>
    </citation>
    <scope>NUCLEOTIDE SEQUENCE [LARGE SCALE GENOMIC DNA]</scope>
    <source>
        <strain evidence="2 3">NST_G2</strain>
    </source>
</reference>
<reference evidence="4" key="1">
    <citation type="submission" date="2016-06" db="UniProtKB">
        <authorList>
            <consortium name="WormBaseParasite"/>
        </authorList>
    </citation>
    <scope>IDENTIFICATION</scope>
</reference>